<dbReference type="EMBL" id="JAATIT010000002">
    <property type="protein sequence ID" value="NJB89636.1"/>
    <property type="molecule type" value="Genomic_DNA"/>
</dbReference>
<dbReference type="Proteomes" id="UP000535078">
    <property type="component" value="Unassembled WGS sequence"/>
</dbReference>
<keyword evidence="2" id="KW-1133">Transmembrane helix</keyword>
<feature type="compositionally biased region" description="Pro residues" evidence="1">
    <location>
        <begin position="1046"/>
        <end position="1055"/>
    </location>
</feature>
<keyword evidence="2" id="KW-0812">Transmembrane</keyword>
<dbReference type="AlphaFoldDB" id="A0A7X5XRD0"/>
<keyword evidence="4" id="KW-1185">Reference proteome</keyword>
<comment type="caution">
    <text evidence="3">The sequence shown here is derived from an EMBL/GenBank/DDBJ whole genome shotgun (WGS) entry which is preliminary data.</text>
</comment>
<proteinExistence type="predicted"/>
<evidence type="ECO:0000313" key="3">
    <source>
        <dbReference type="EMBL" id="NJB89636.1"/>
    </source>
</evidence>
<evidence type="ECO:0000256" key="1">
    <source>
        <dbReference type="SAM" id="MobiDB-lite"/>
    </source>
</evidence>
<keyword evidence="2" id="KW-0472">Membrane</keyword>
<name>A0A7X5XRD0_9SPHN</name>
<evidence type="ECO:0000256" key="2">
    <source>
        <dbReference type="SAM" id="Phobius"/>
    </source>
</evidence>
<dbReference type="InterPro" id="IPR021730">
    <property type="entry name" value="YdbH"/>
</dbReference>
<dbReference type="RefSeq" id="WP_167921103.1">
    <property type="nucleotide sequence ID" value="NZ_JAATIT010000002.1"/>
</dbReference>
<sequence>MTEAADGAKLRFKYRTLLFKKRWLTAGAVIILVAGVWIAREPIADEFINDQLDSRGVPARYTIERIGFRSEILSNIVIGDPKRPDLTARRVEILLGYGWSGPYVSGINAEGVRLYGRFADGRLSFGSLDRFRDPESKDPFALPDLSVALRDARARIETPWGDIGAALNGGGNLRRDFTGKLALVAPRVKAAGCDGDDVSFYGTVLVRDVRPQLVGPLRGRSLRCADGSVSAASPQVALDLSLSEDLRSWKGKADASIVRLIAGPVAADRMGLRASFDGTALLTKLDVDADMARLRGPDFAAETVNLEAKGSVGSAAPKFDGRLAFARATGSADLRRSLAESARGLAGMPVGPLAAKAMAALGRVLADASGSAGFALAGEGPTARVDLIAPELTSASGAHFTGGAESRIGYLYGADEPAVIATGRWSIGGGDLPSGTLSIARNEDGRVTGLASFEPYSAEGARLALTPVRFSGGAGGLLRFATTAALSGPLAGGRVERLTVPLNGFLAPTGALALDGGCSRVAADRIEVGGFRLGRSALDLCSRPGAPLLSAGPDGLRGDIRIPRIALHGASGGSPFSLTSGPANIDLSAMRWSLARADVRLGEGESVTRFAAERLSGQATPQGMAGDLRGASGKIGAVPLDMSEIASKWRFADGALTLDGGLLLTDAAPDPRFFPLVSNDANLRFADGIIEAKAGFNERKTGTKILDTLIRHRLADGSGSADITVKELRFGEAFQPDQLTSLALGVVANVQGSVVGDGRIEWTADGVTSRGTFATADTSLAAAFGPVTGLTTTLTFDDLIGLKSAPGQIAKIEEINPGIPVIDGEIEYRLLGDNRVRIEGGSWPFGGGKLLLHPTTLDFNADKARRLSFDIVGVDAAVFLQNFGFDNINATGVFDGTLPVEFDGLGGRIVGGRIDSRAGGGTLAYVGELSNRNLGVIANFAFGALRSLKYDDLTIILNGDLDGEMVTDIRFGGVGQGEGATRNFLTNQVAKLPLVFNVKIKAPFRQLLTSAKGFYDPSLLVEQNLPALMRAQEEAEAAARGETVPVQPPESEPVR</sequence>
<accession>A0A7X5XRD0</accession>
<organism evidence="3 4">
    <name type="scientific">Sphingopyxis italica</name>
    <dbReference type="NCBI Taxonomy" id="1129133"/>
    <lineage>
        <taxon>Bacteria</taxon>
        <taxon>Pseudomonadati</taxon>
        <taxon>Pseudomonadota</taxon>
        <taxon>Alphaproteobacteria</taxon>
        <taxon>Sphingomonadales</taxon>
        <taxon>Sphingomonadaceae</taxon>
        <taxon>Sphingopyxis</taxon>
    </lineage>
</organism>
<evidence type="ECO:0008006" key="5">
    <source>
        <dbReference type="Google" id="ProtNLM"/>
    </source>
</evidence>
<protein>
    <recommendedName>
        <fullName evidence="5">Dicarboxylate transport domain-containing protein</fullName>
    </recommendedName>
</protein>
<feature type="region of interest" description="Disordered" evidence="1">
    <location>
        <begin position="1034"/>
        <end position="1055"/>
    </location>
</feature>
<evidence type="ECO:0000313" key="4">
    <source>
        <dbReference type="Proteomes" id="UP000535078"/>
    </source>
</evidence>
<dbReference type="Pfam" id="PF11739">
    <property type="entry name" value="YdbH-like"/>
    <property type="match status" value="1"/>
</dbReference>
<reference evidence="3 4" key="1">
    <citation type="submission" date="2020-03" db="EMBL/GenBank/DDBJ databases">
        <title>Genomic Encyclopedia of Type Strains, Phase IV (KMG-IV): sequencing the most valuable type-strain genomes for metagenomic binning, comparative biology and taxonomic classification.</title>
        <authorList>
            <person name="Goeker M."/>
        </authorList>
    </citation>
    <scope>NUCLEOTIDE SEQUENCE [LARGE SCALE GENOMIC DNA]</scope>
    <source>
        <strain evidence="3 4">DSM 25229</strain>
    </source>
</reference>
<feature type="transmembrane region" description="Helical" evidence="2">
    <location>
        <begin position="21"/>
        <end position="39"/>
    </location>
</feature>
<gene>
    <name evidence="3" type="ORF">GGR90_001811</name>
</gene>